<evidence type="ECO:0000313" key="1">
    <source>
        <dbReference type="EMBL" id="MDY7230457.1"/>
    </source>
</evidence>
<dbReference type="Proteomes" id="UP001291309">
    <property type="component" value="Unassembled WGS sequence"/>
</dbReference>
<evidence type="ECO:0000313" key="2">
    <source>
        <dbReference type="Proteomes" id="UP001291309"/>
    </source>
</evidence>
<protein>
    <submittedName>
        <fullName evidence="1">Uncharacterized protein</fullName>
    </submittedName>
</protein>
<gene>
    <name evidence="1" type="ORF">SYV04_28940</name>
</gene>
<dbReference type="EMBL" id="JAXIVS010000011">
    <property type="protein sequence ID" value="MDY7230457.1"/>
    <property type="molecule type" value="Genomic_DNA"/>
</dbReference>
<dbReference type="RefSeq" id="WP_321549179.1">
    <property type="nucleotide sequence ID" value="NZ_JAXIVS010000011.1"/>
</dbReference>
<organism evidence="1 2">
    <name type="scientific">Hyalangium rubrum</name>
    <dbReference type="NCBI Taxonomy" id="3103134"/>
    <lineage>
        <taxon>Bacteria</taxon>
        <taxon>Pseudomonadati</taxon>
        <taxon>Myxococcota</taxon>
        <taxon>Myxococcia</taxon>
        <taxon>Myxococcales</taxon>
        <taxon>Cystobacterineae</taxon>
        <taxon>Archangiaceae</taxon>
        <taxon>Hyalangium</taxon>
    </lineage>
</organism>
<name>A0ABU5HCA2_9BACT</name>
<proteinExistence type="predicted"/>
<comment type="caution">
    <text evidence="1">The sequence shown here is derived from an EMBL/GenBank/DDBJ whole genome shotgun (WGS) entry which is preliminary data.</text>
</comment>
<keyword evidence="2" id="KW-1185">Reference proteome</keyword>
<reference evidence="1 2" key="1">
    <citation type="submission" date="2023-12" db="EMBL/GenBank/DDBJ databases">
        <title>the genome sequence of Hyalangium sp. s54d21.</title>
        <authorList>
            <person name="Zhang X."/>
        </authorList>
    </citation>
    <scope>NUCLEOTIDE SEQUENCE [LARGE SCALE GENOMIC DNA]</scope>
    <source>
        <strain evidence="2">s54d21</strain>
    </source>
</reference>
<accession>A0ABU5HCA2</accession>
<sequence>MANKSEQKKVTTKNNDKAKKQPLALEFIEDTDLANVSGGAIPISSNTGGDVVWGY</sequence>